<sequence>MTAFFGHALDMVLHVFDLPAHSRDLEWLQRRPVRTGGVPDRVGLVELVAPVRIFQRARLDLSQRVDDPLRERSGLGEVFGDLLPESRLAPLRRCRLLLCLHFHHRLLLLSNVERCPG</sequence>
<proteinExistence type="predicted"/>
<name>A0A0F7L566_9VIRU</name>
<accession>A0A0F7L566</accession>
<evidence type="ECO:0000313" key="1">
    <source>
        <dbReference type="EMBL" id="AKH46672.1"/>
    </source>
</evidence>
<reference evidence="1" key="1">
    <citation type="journal article" date="2015" name="Front. Microbiol.">
        <title>Combining genomic sequencing methods to explore viral diversity and reveal potential virus-host interactions.</title>
        <authorList>
            <person name="Chow C.E."/>
            <person name="Winget D.M."/>
            <person name="White R.A.III."/>
            <person name="Hallam S.J."/>
            <person name="Suttle C.A."/>
        </authorList>
    </citation>
    <scope>NUCLEOTIDE SEQUENCE</scope>
    <source>
        <strain evidence="1">Anoxic2_1</strain>
    </source>
</reference>
<organism evidence="1">
    <name type="scientific">uncultured marine virus</name>
    <dbReference type="NCBI Taxonomy" id="186617"/>
    <lineage>
        <taxon>Viruses</taxon>
        <taxon>environmental samples</taxon>
    </lineage>
</organism>
<protein>
    <submittedName>
        <fullName evidence="1">Uncharacterized protein</fullName>
    </submittedName>
</protein>
<dbReference type="EMBL" id="KR029585">
    <property type="protein sequence ID" value="AKH46672.1"/>
    <property type="molecule type" value="Genomic_DNA"/>
</dbReference>
<reference evidence="1" key="2">
    <citation type="submission" date="2015-03" db="EMBL/GenBank/DDBJ databases">
        <authorList>
            <person name="Chow C.-E.T."/>
            <person name="Winget D.M."/>
            <person name="White R.A.III."/>
            <person name="Hallam S.J."/>
            <person name="Suttle C.A."/>
        </authorList>
    </citation>
    <scope>NUCLEOTIDE SEQUENCE</scope>
    <source>
        <strain evidence="1">Anoxic2_1</strain>
    </source>
</reference>